<dbReference type="PANTHER" id="PTHR34986:SF4">
    <property type="entry name" value="EVOLVED BETA-GALACTOSIDASE SUBUNIT BETA-RELATED"/>
    <property type="match status" value="1"/>
</dbReference>
<dbReference type="GO" id="GO:0005829">
    <property type="term" value="C:cytosol"/>
    <property type="evidence" value="ECO:0007669"/>
    <property type="project" value="TreeGrafter"/>
</dbReference>
<reference evidence="1 2" key="1">
    <citation type="submission" date="2020-04" db="EMBL/GenBank/DDBJ databases">
        <title>Vibrio sp. SM6, a novel species isolated from seawater.</title>
        <authorList>
            <person name="Wang X."/>
        </authorList>
    </citation>
    <scope>NUCLEOTIDE SEQUENCE [LARGE SCALE GENOMIC DNA]</scope>
    <source>
        <strain evidence="1 2">SM6</strain>
    </source>
</reference>
<sequence length="152" mass="17754">MFFGNIDKLDSLPLLELRYRKLIEEAWKIAQNETLGKFSLSEKDAFVIIAMSECEPREQRKAEVHQRYIDVQILKSGCEEIGFTNVLPPQIDIKNPFENDIVFFDRVNNEKFIKLDSKDFVIFYPGQIHRPLCAIKGQSTKVEKIIVKIPMY</sequence>
<evidence type="ECO:0000313" key="2">
    <source>
        <dbReference type="Proteomes" id="UP000535589"/>
    </source>
</evidence>
<dbReference type="InterPro" id="IPR004375">
    <property type="entry name" value="NanQ/TabA/YiaL"/>
</dbReference>
<protein>
    <submittedName>
        <fullName evidence="1">DUF386 domain-containing protein</fullName>
    </submittedName>
</protein>
<dbReference type="Proteomes" id="UP000535589">
    <property type="component" value="Unassembled WGS sequence"/>
</dbReference>
<dbReference type="SUPFAM" id="SSF51197">
    <property type="entry name" value="Clavaminate synthase-like"/>
    <property type="match status" value="1"/>
</dbReference>
<dbReference type="InterPro" id="IPR037012">
    <property type="entry name" value="NanQ/TabA/YiaL_sf"/>
</dbReference>
<dbReference type="Pfam" id="PF04074">
    <property type="entry name" value="DUF386"/>
    <property type="match status" value="1"/>
</dbReference>
<dbReference type="RefSeq" id="WP_168837320.1">
    <property type="nucleotide sequence ID" value="NZ_JABAIK010000017.1"/>
</dbReference>
<dbReference type="GO" id="GO:0044010">
    <property type="term" value="P:single-species biofilm formation"/>
    <property type="evidence" value="ECO:0007669"/>
    <property type="project" value="TreeGrafter"/>
</dbReference>
<organism evidence="1 2">
    <name type="scientific">Vibrio agarilyticus</name>
    <dbReference type="NCBI Taxonomy" id="2726741"/>
    <lineage>
        <taxon>Bacteria</taxon>
        <taxon>Pseudomonadati</taxon>
        <taxon>Pseudomonadota</taxon>
        <taxon>Gammaproteobacteria</taxon>
        <taxon>Vibrionales</taxon>
        <taxon>Vibrionaceae</taxon>
        <taxon>Vibrio</taxon>
    </lineage>
</organism>
<dbReference type="Gene3D" id="2.60.120.370">
    <property type="entry name" value="YhcH/YjgK/YiaL"/>
    <property type="match status" value="1"/>
</dbReference>
<name>A0A7X8TSX3_9VIBR</name>
<dbReference type="AlphaFoldDB" id="A0A7X8TSX3"/>
<dbReference type="EMBL" id="JABAIK010000017">
    <property type="protein sequence ID" value="NLS14226.1"/>
    <property type="molecule type" value="Genomic_DNA"/>
</dbReference>
<keyword evidence="2" id="KW-1185">Reference proteome</keyword>
<accession>A0A7X8TSX3</accession>
<proteinExistence type="predicted"/>
<gene>
    <name evidence="1" type="ORF">HGP28_15175</name>
</gene>
<comment type="caution">
    <text evidence="1">The sequence shown here is derived from an EMBL/GenBank/DDBJ whole genome shotgun (WGS) entry which is preliminary data.</text>
</comment>
<dbReference type="NCBIfam" id="TIGR00022">
    <property type="entry name" value="YhcH/YjgK/YiaL family protein"/>
    <property type="match status" value="1"/>
</dbReference>
<evidence type="ECO:0000313" key="1">
    <source>
        <dbReference type="EMBL" id="NLS14226.1"/>
    </source>
</evidence>
<dbReference type="PANTHER" id="PTHR34986">
    <property type="entry name" value="EVOLVED BETA-GALACTOSIDASE SUBUNIT BETA"/>
    <property type="match status" value="1"/>
</dbReference>